<keyword evidence="2" id="KW-0732">Signal</keyword>
<dbReference type="OrthoDB" id="5148443at2759"/>
<keyword evidence="1" id="KW-1133">Transmembrane helix</keyword>
<evidence type="ECO:0000256" key="2">
    <source>
        <dbReference type="SAM" id="SignalP"/>
    </source>
</evidence>
<feature type="signal peptide" evidence="2">
    <location>
        <begin position="1"/>
        <end position="19"/>
    </location>
</feature>
<feature type="chain" id="PRO_5012474145" evidence="2">
    <location>
        <begin position="20"/>
        <end position="577"/>
    </location>
</feature>
<dbReference type="EMBL" id="NJES01000025">
    <property type="protein sequence ID" value="PHH80116.1"/>
    <property type="molecule type" value="Genomic_DNA"/>
</dbReference>
<sequence length="577" mass="58355">MLSRALILLCLLSPFHVLARGTQNDRNVSGDAPAAPLVSSGPNQQLEKRQGILDNLAGGLKNLVTGFTEDGKKTNGTGGEGNPLAGIVGKVTDSLLGGFLNLSEPALADAGFLGGVGAGIGAVQGFELSSVDKSKAAGEKVAEENGVERTSIGDTVQKTATGLMATALRSLRESNPDLDLASLASSLGSGIGTGAAAGLRLTGQDGASLSNSSDVTGMTSNFAFGLSRSLADSVDLDKVKALVPSTQQADGSRIASGFARGLMSGVGDGVEAIGGVSSLLEGNATTPVKATADSDVGFDDSIGGLATGFGQGLGSAGTLALRRMFSKPRTGDGDGPGLRRRAVEGVGTPAGALTAGSISAAVQKAVDMLEGPGIGGIGLILAGLHDSGAVPLNGDGAVRKAAEAIRGLIPPGEFHFTQDGNTFDIDGRQIARVLDGTIYDAAGGIRVNGHSFGVLVALAVLHCFLALLAVGFFFPLALTMHSTRNLLVRVDGAHLLPLWTFLGVITTVLLLLAAPLFFVSSRKRWFSLVSRVVFQQLLISTMATFVSGLVELSGMTLGLTQVVPFVLTVAAGGGLGN</sequence>
<feature type="transmembrane region" description="Helical" evidence="1">
    <location>
        <begin position="498"/>
        <end position="520"/>
    </location>
</feature>
<dbReference type="Proteomes" id="UP000226431">
    <property type="component" value="Unassembled WGS sequence"/>
</dbReference>
<proteinExistence type="predicted"/>
<name>A0A2C5ZJE9_9HYPO</name>
<comment type="caution">
    <text evidence="3">The sequence shown here is derived from an EMBL/GenBank/DDBJ whole genome shotgun (WGS) entry which is preliminary data.</text>
</comment>
<reference evidence="3 4" key="1">
    <citation type="submission" date="2017-06" db="EMBL/GenBank/DDBJ databases">
        <title>Ant-infecting Ophiocordyceps genomes reveal a high diversity of potential behavioral manipulation genes and a possible major role for enterotoxins.</title>
        <authorList>
            <person name="De Bekker C."/>
            <person name="Evans H.C."/>
            <person name="Brachmann A."/>
            <person name="Hughes D.P."/>
        </authorList>
    </citation>
    <scope>NUCLEOTIDE SEQUENCE [LARGE SCALE GENOMIC DNA]</scope>
    <source>
        <strain evidence="3 4">Map16</strain>
    </source>
</reference>
<keyword evidence="1" id="KW-0472">Membrane</keyword>
<feature type="transmembrane region" description="Helical" evidence="1">
    <location>
        <begin position="532"/>
        <end position="550"/>
    </location>
</feature>
<keyword evidence="1" id="KW-0812">Transmembrane</keyword>
<organism evidence="3 4">
    <name type="scientific">Ophiocordyceps camponoti-rufipedis</name>
    <dbReference type="NCBI Taxonomy" id="2004952"/>
    <lineage>
        <taxon>Eukaryota</taxon>
        <taxon>Fungi</taxon>
        <taxon>Dikarya</taxon>
        <taxon>Ascomycota</taxon>
        <taxon>Pezizomycotina</taxon>
        <taxon>Sordariomycetes</taxon>
        <taxon>Hypocreomycetidae</taxon>
        <taxon>Hypocreales</taxon>
        <taxon>Ophiocordycipitaceae</taxon>
        <taxon>Ophiocordyceps</taxon>
    </lineage>
</organism>
<keyword evidence="4" id="KW-1185">Reference proteome</keyword>
<feature type="transmembrane region" description="Helical" evidence="1">
    <location>
        <begin position="556"/>
        <end position="576"/>
    </location>
</feature>
<feature type="transmembrane region" description="Helical" evidence="1">
    <location>
        <begin position="452"/>
        <end position="478"/>
    </location>
</feature>
<gene>
    <name evidence="3" type="ORF">CDD80_2804</name>
</gene>
<evidence type="ECO:0000313" key="3">
    <source>
        <dbReference type="EMBL" id="PHH80116.1"/>
    </source>
</evidence>
<accession>A0A2C5ZJE9</accession>
<protein>
    <submittedName>
        <fullName evidence="3">Uncharacterized protein</fullName>
    </submittedName>
</protein>
<dbReference type="AlphaFoldDB" id="A0A2C5ZJE9"/>
<evidence type="ECO:0000313" key="4">
    <source>
        <dbReference type="Proteomes" id="UP000226431"/>
    </source>
</evidence>
<evidence type="ECO:0000256" key="1">
    <source>
        <dbReference type="SAM" id="Phobius"/>
    </source>
</evidence>